<evidence type="ECO:0000256" key="3">
    <source>
        <dbReference type="ARBA" id="ARBA00022553"/>
    </source>
</evidence>
<dbReference type="EMBL" id="JABSTV010001251">
    <property type="protein sequence ID" value="KAH7951528.1"/>
    <property type="molecule type" value="Genomic_DNA"/>
</dbReference>
<keyword evidence="3" id="KW-0597">Phosphoprotein</keyword>
<reference evidence="11" key="1">
    <citation type="journal article" date="2020" name="Cell">
        <title>Large-Scale Comparative Analyses of Tick Genomes Elucidate Their Genetic Diversity and Vector Capacities.</title>
        <authorList>
            <consortium name="Tick Genome and Microbiome Consortium (TIGMIC)"/>
            <person name="Jia N."/>
            <person name="Wang J."/>
            <person name="Shi W."/>
            <person name="Du L."/>
            <person name="Sun Y."/>
            <person name="Zhan W."/>
            <person name="Jiang J.F."/>
            <person name="Wang Q."/>
            <person name="Zhang B."/>
            <person name="Ji P."/>
            <person name="Bell-Sakyi L."/>
            <person name="Cui X.M."/>
            <person name="Yuan T.T."/>
            <person name="Jiang B.G."/>
            <person name="Yang W.F."/>
            <person name="Lam T.T."/>
            <person name="Chang Q.C."/>
            <person name="Ding S.J."/>
            <person name="Wang X.J."/>
            <person name="Zhu J.G."/>
            <person name="Ruan X.D."/>
            <person name="Zhao L."/>
            <person name="Wei J.T."/>
            <person name="Ye R.Z."/>
            <person name="Que T.C."/>
            <person name="Du C.H."/>
            <person name="Zhou Y.H."/>
            <person name="Cheng J.X."/>
            <person name="Dai P.F."/>
            <person name="Guo W.B."/>
            <person name="Han X.H."/>
            <person name="Huang E.J."/>
            <person name="Li L.F."/>
            <person name="Wei W."/>
            <person name="Gao Y.C."/>
            <person name="Liu J.Z."/>
            <person name="Shao H.Z."/>
            <person name="Wang X."/>
            <person name="Wang C.C."/>
            <person name="Yang T.C."/>
            <person name="Huo Q.B."/>
            <person name="Li W."/>
            <person name="Chen H.Y."/>
            <person name="Chen S.E."/>
            <person name="Zhou L.G."/>
            <person name="Ni X.B."/>
            <person name="Tian J.H."/>
            <person name="Sheng Y."/>
            <person name="Liu T."/>
            <person name="Pan Y.S."/>
            <person name="Xia L.Y."/>
            <person name="Li J."/>
            <person name="Zhao F."/>
            <person name="Cao W.C."/>
        </authorList>
    </citation>
    <scope>NUCLEOTIDE SEQUENCE</scope>
    <source>
        <strain evidence="11">Rsan-2018</strain>
    </source>
</reference>
<dbReference type="GO" id="GO:0046540">
    <property type="term" value="C:U4/U6 x U5 tri-snRNP complex"/>
    <property type="evidence" value="ECO:0007669"/>
    <property type="project" value="InterPro"/>
</dbReference>
<dbReference type="VEuPathDB" id="VectorBase:RSAN_039538"/>
<reference evidence="11" key="2">
    <citation type="submission" date="2021-09" db="EMBL/GenBank/DDBJ databases">
        <authorList>
            <person name="Jia N."/>
            <person name="Wang J."/>
            <person name="Shi W."/>
            <person name="Du L."/>
            <person name="Sun Y."/>
            <person name="Zhan W."/>
            <person name="Jiang J."/>
            <person name="Wang Q."/>
            <person name="Zhang B."/>
            <person name="Ji P."/>
            <person name="Sakyi L.B."/>
            <person name="Cui X."/>
            <person name="Yuan T."/>
            <person name="Jiang B."/>
            <person name="Yang W."/>
            <person name="Lam T.T.-Y."/>
            <person name="Chang Q."/>
            <person name="Ding S."/>
            <person name="Wang X."/>
            <person name="Zhu J."/>
            <person name="Ruan X."/>
            <person name="Zhao L."/>
            <person name="Wei J."/>
            <person name="Que T."/>
            <person name="Du C."/>
            <person name="Cheng J."/>
            <person name="Dai P."/>
            <person name="Han X."/>
            <person name="Huang E."/>
            <person name="Gao Y."/>
            <person name="Liu J."/>
            <person name="Shao H."/>
            <person name="Ye R."/>
            <person name="Li L."/>
            <person name="Wei W."/>
            <person name="Wang X."/>
            <person name="Wang C."/>
            <person name="Huo Q."/>
            <person name="Li W."/>
            <person name="Guo W."/>
            <person name="Chen H."/>
            <person name="Chen S."/>
            <person name="Zhou L."/>
            <person name="Zhou L."/>
            <person name="Ni X."/>
            <person name="Tian J."/>
            <person name="Zhou Y."/>
            <person name="Sheng Y."/>
            <person name="Liu T."/>
            <person name="Pan Y."/>
            <person name="Xia L."/>
            <person name="Li J."/>
            <person name="Zhao F."/>
            <person name="Cao W."/>
        </authorList>
    </citation>
    <scope>NUCLEOTIDE SEQUENCE</scope>
    <source>
        <strain evidence="11">Rsan-2018</strain>
        <tissue evidence="11">Larvae</tissue>
    </source>
</reference>
<feature type="domain" description="PWI" evidence="10">
    <location>
        <begin position="3"/>
        <end position="77"/>
    </location>
</feature>
<comment type="function">
    <text evidence="8">Plays a role in pre-mRNA splicing as component of the U4/U6-U5 tri-snRNP complex that is involved in spliceosome assembly, and as component of the precatalytic spliceosome (spliceosome B complex).</text>
</comment>
<dbReference type="Gene3D" id="1.20.1390.10">
    <property type="entry name" value="PWI domain"/>
    <property type="match status" value="1"/>
</dbReference>
<comment type="caution">
    <text evidence="11">The sequence shown here is derived from an EMBL/GenBank/DDBJ whole genome shotgun (WGS) entry which is preliminary data.</text>
</comment>
<dbReference type="PANTHER" id="PTHR14212:SF0">
    <property type="entry name" value="U4_U6 SMALL NUCLEAR RIBONUCLEOPROTEIN PRP3"/>
    <property type="match status" value="1"/>
</dbReference>
<dbReference type="GO" id="GO:0000398">
    <property type="term" value="P:mRNA splicing, via spliceosome"/>
    <property type="evidence" value="ECO:0007669"/>
    <property type="project" value="InterPro"/>
</dbReference>
<keyword evidence="5" id="KW-0508">mRNA splicing</keyword>
<organism evidence="11 12">
    <name type="scientific">Rhipicephalus sanguineus</name>
    <name type="common">Brown dog tick</name>
    <name type="synonym">Ixodes sanguineus</name>
    <dbReference type="NCBI Taxonomy" id="34632"/>
    <lineage>
        <taxon>Eukaryota</taxon>
        <taxon>Metazoa</taxon>
        <taxon>Ecdysozoa</taxon>
        <taxon>Arthropoda</taxon>
        <taxon>Chelicerata</taxon>
        <taxon>Arachnida</taxon>
        <taxon>Acari</taxon>
        <taxon>Parasitiformes</taxon>
        <taxon>Ixodida</taxon>
        <taxon>Ixodoidea</taxon>
        <taxon>Ixodidae</taxon>
        <taxon>Rhipicephalinae</taxon>
        <taxon>Rhipicephalus</taxon>
        <taxon>Rhipicephalus</taxon>
    </lineage>
</organism>
<dbReference type="CDD" id="cd24162">
    <property type="entry name" value="Prp3_C"/>
    <property type="match status" value="1"/>
</dbReference>
<protein>
    <recommendedName>
        <fullName evidence="2">U4/U6 small nuclear ribonucleoprotein Prp3</fullName>
    </recommendedName>
    <alternativeName>
        <fullName evidence="7">Pre-mRNA-splicing factor 3</fullName>
    </alternativeName>
</protein>
<dbReference type="InterPro" id="IPR002483">
    <property type="entry name" value="PWI_dom"/>
</dbReference>
<evidence type="ECO:0000256" key="6">
    <source>
        <dbReference type="ARBA" id="ARBA00023242"/>
    </source>
</evidence>
<sequence length="704" mass="79234">MALTRKEAEELRPWVDRTVHKFLGFEEPTLVTAAVSCLSSGFDKAETTKKLSSLLDDSKAASLAEQLLTGAQEQIRTKQQRQSQADEDGPRKSRFSEMPPSMLSQPSPGQLTTLQIREMMANAQRMIEERKKALGGSVPPAVVPVAAAVADSRNRIAELTAQIQAKLGSRPGFLQQPVATPAAASTRPTPLILNAEGRTVDSTGREIQLAHHTPTLKANIRAQKREQFKIHQEKVTEDVSELNFFDQRVGAKPVQRGRRAFRFHEKGKYEQLAQRLRTRAKLERLQQEIAQAAKKTGISSATKIALMVPAARQAKEGKDDIPDVEWWDTFIIKGESYDSVIDAVVTGGESLENLLEGVTNLVEHPIQMKAPTLPPRGPAPLPVFLTQKERKKLRRQNRREAWKEKQEKIRLGLEPPPEPKVRMSNLMRVLGSQQVQDPTKVEAHVREQMAKRQKAHEEANASRKLTTEQRRDKKLRKLKEDTSRGVHVSVYRVLSLMNPAKKFKVEMNAKQLFLTGCVVLYRNVNLVVVEGGPRQQSKYRRLMLSRIKWSEDTIQGGKLLFVPMLHQSDGIYSILPMNRDQGWTVEPWHLRIALRQVGITVPEEAIELPETPITGPDYAGKENKVFLATIYVNKVDKGMIPFRIQHVGKAVRVDEGTEVPFEKLPVEALFPEQEATLQELFPARFKLHGHTDITTSPTKPTDSS</sequence>
<dbReference type="Pfam" id="PF01480">
    <property type="entry name" value="PWI"/>
    <property type="match status" value="1"/>
</dbReference>
<keyword evidence="4" id="KW-0507">mRNA processing</keyword>
<keyword evidence="6" id="KW-0539">Nucleus</keyword>
<evidence type="ECO:0000313" key="12">
    <source>
        <dbReference type="Proteomes" id="UP000821837"/>
    </source>
</evidence>
<gene>
    <name evidence="11" type="ORF">HPB52_010275</name>
</gene>
<dbReference type="Pfam" id="PF06544">
    <property type="entry name" value="Prp3_C"/>
    <property type="match status" value="1"/>
</dbReference>
<dbReference type="PANTHER" id="PTHR14212">
    <property type="entry name" value="U4/U6-ASSOCIATED RNA SPLICING FACTOR-RELATED"/>
    <property type="match status" value="1"/>
</dbReference>
<comment type="subcellular location">
    <subcellularLocation>
        <location evidence="1">Nucleus</location>
    </subcellularLocation>
</comment>
<dbReference type="VEuPathDB" id="VectorBase:RSAN_046381"/>
<feature type="compositionally biased region" description="Basic and acidic residues" evidence="9">
    <location>
        <begin position="439"/>
        <end position="471"/>
    </location>
</feature>
<evidence type="ECO:0000256" key="8">
    <source>
        <dbReference type="ARBA" id="ARBA00035603"/>
    </source>
</evidence>
<evidence type="ECO:0000256" key="4">
    <source>
        <dbReference type="ARBA" id="ARBA00022664"/>
    </source>
</evidence>
<dbReference type="InterPro" id="IPR027104">
    <property type="entry name" value="Prp3"/>
</dbReference>
<evidence type="ECO:0000313" key="11">
    <source>
        <dbReference type="EMBL" id="KAH7951528.1"/>
    </source>
</evidence>
<proteinExistence type="predicted"/>
<evidence type="ECO:0000256" key="5">
    <source>
        <dbReference type="ARBA" id="ARBA00023187"/>
    </source>
</evidence>
<feature type="region of interest" description="Disordered" evidence="9">
    <location>
        <begin position="433"/>
        <end position="479"/>
    </location>
</feature>
<name>A0A9D4PRB8_RHISA</name>
<dbReference type="AlphaFoldDB" id="A0A9D4PRB8"/>
<evidence type="ECO:0000256" key="7">
    <source>
        <dbReference type="ARBA" id="ARBA00032955"/>
    </source>
</evidence>
<dbReference type="SMART" id="SM00311">
    <property type="entry name" value="PWI"/>
    <property type="match status" value="1"/>
</dbReference>
<keyword evidence="12" id="KW-1185">Reference proteome</keyword>
<dbReference type="InterPro" id="IPR010541">
    <property type="entry name" value="Prp3_C"/>
</dbReference>
<evidence type="ECO:0000256" key="2">
    <source>
        <dbReference type="ARBA" id="ARBA00016514"/>
    </source>
</evidence>
<evidence type="ECO:0000259" key="10">
    <source>
        <dbReference type="SMART" id="SM00311"/>
    </source>
</evidence>
<dbReference type="Proteomes" id="UP000821837">
    <property type="component" value="Chromosome 5"/>
</dbReference>
<evidence type="ECO:0000256" key="9">
    <source>
        <dbReference type="SAM" id="MobiDB-lite"/>
    </source>
</evidence>
<dbReference type="Pfam" id="PF08572">
    <property type="entry name" value="PRP3"/>
    <property type="match status" value="1"/>
</dbReference>
<feature type="region of interest" description="Disordered" evidence="9">
    <location>
        <begin position="72"/>
        <end position="109"/>
    </location>
</feature>
<dbReference type="InterPro" id="IPR013881">
    <property type="entry name" value="Pre-mRNA_splic_Prp3_dom"/>
</dbReference>
<accession>A0A9D4PRB8</accession>
<evidence type="ECO:0000256" key="1">
    <source>
        <dbReference type="ARBA" id="ARBA00004123"/>
    </source>
</evidence>